<evidence type="ECO:0000313" key="2">
    <source>
        <dbReference type="Proteomes" id="UP001244341"/>
    </source>
</evidence>
<dbReference type="EMBL" id="CP126209">
    <property type="protein sequence ID" value="WIA10834.1"/>
    <property type="molecule type" value="Genomic_DNA"/>
</dbReference>
<reference evidence="1 2" key="1">
    <citation type="submission" date="2023-05" db="EMBL/GenBank/DDBJ databases">
        <title>A 100% complete, gapless, phased diploid assembly of the Scenedesmus obliquus UTEX 3031 genome.</title>
        <authorList>
            <person name="Biondi T.C."/>
            <person name="Hanschen E.R."/>
            <person name="Kwon T."/>
            <person name="Eng W."/>
            <person name="Kruse C.P.S."/>
            <person name="Koehler S.I."/>
            <person name="Kunde Y."/>
            <person name="Gleasner C.D."/>
            <person name="You Mak K.T."/>
            <person name="Polle J."/>
            <person name="Hovde B.T."/>
            <person name="Starkenburg S.R."/>
        </authorList>
    </citation>
    <scope>NUCLEOTIDE SEQUENCE [LARGE SCALE GENOMIC DNA]</scope>
    <source>
        <strain evidence="1 2">DOE0152z</strain>
    </source>
</reference>
<evidence type="ECO:0000313" key="1">
    <source>
        <dbReference type="EMBL" id="WIA10834.1"/>
    </source>
</evidence>
<gene>
    <name evidence="1" type="ORF">OEZ85_011000</name>
</gene>
<sequence length="344" mass="38083">MVQRVLSKVLPKQSSHSWRRAFLRLHTLEFLGQPLAAGSIARLVWDVAPKCGIMLGAPIVAVSSSASTTQMLLEFSEPMQLSQFVSSLRAHMAPFLAKVESVSWGQAMLESISCCPICEDQQWTACMFHMAENISACYEMILPVRRSELVPLVRPGEYVFTAPRATCLEMAKLLHMGREVAGAIDLHWDAMQLGASGVRSGAKHHVPFLQAPFSFHTHPWSCPATKPAAGSQQQKQQCFIDVPSPEDVAGVIRCSLRKARTIAHIVLTTQGCYVLAVPADRPLHGSRAVAACERLFSSLDGRGHLTAGERHRFRHAWLRCMREHGIAAEYFARLQDLKLTLHVT</sequence>
<organism evidence="1 2">
    <name type="scientific">Tetradesmus obliquus</name>
    <name type="common">Green alga</name>
    <name type="synonym">Acutodesmus obliquus</name>
    <dbReference type="NCBI Taxonomy" id="3088"/>
    <lineage>
        <taxon>Eukaryota</taxon>
        <taxon>Viridiplantae</taxon>
        <taxon>Chlorophyta</taxon>
        <taxon>core chlorophytes</taxon>
        <taxon>Chlorophyceae</taxon>
        <taxon>CS clade</taxon>
        <taxon>Sphaeropleales</taxon>
        <taxon>Scenedesmaceae</taxon>
        <taxon>Tetradesmus</taxon>
    </lineage>
</organism>
<protein>
    <submittedName>
        <fullName evidence="1">Uncharacterized protein</fullName>
    </submittedName>
</protein>
<keyword evidence="2" id="KW-1185">Reference proteome</keyword>
<accession>A0ABY8TPN2</accession>
<proteinExistence type="predicted"/>
<dbReference type="Proteomes" id="UP001244341">
    <property type="component" value="Chromosome 2b"/>
</dbReference>
<name>A0ABY8TPN2_TETOB</name>